<dbReference type="InterPro" id="IPR029056">
    <property type="entry name" value="Ribokinase-like"/>
</dbReference>
<dbReference type="NCBIfam" id="TIGR02198">
    <property type="entry name" value="rfaE_dom_I"/>
    <property type="match status" value="1"/>
</dbReference>
<dbReference type="GO" id="GO:0005829">
    <property type="term" value="C:cytosol"/>
    <property type="evidence" value="ECO:0007669"/>
    <property type="project" value="TreeGrafter"/>
</dbReference>
<dbReference type="STRING" id="1121400.SAMN02746065_102160"/>
<dbReference type="SUPFAM" id="SSF53613">
    <property type="entry name" value="Ribokinase-like"/>
    <property type="match status" value="1"/>
</dbReference>
<proteinExistence type="predicted"/>
<accession>A0A1W1Z8T4</accession>
<evidence type="ECO:0000313" key="5">
    <source>
        <dbReference type="Proteomes" id="UP000192418"/>
    </source>
</evidence>
<keyword evidence="5" id="KW-1185">Reference proteome</keyword>
<evidence type="ECO:0000256" key="2">
    <source>
        <dbReference type="ARBA" id="ARBA00022777"/>
    </source>
</evidence>
<keyword evidence="1" id="KW-0808">Transferase</keyword>
<organism evidence="4 5">
    <name type="scientific">Desulfocicer vacuolatum DSM 3385</name>
    <dbReference type="NCBI Taxonomy" id="1121400"/>
    <lineage>
        <taxon>Bacteria</taxon>
        <taxon>Pseudomonadati</taxon>
        <taxon>Thermodesulfobacteriota</taxon>
        <taxon>Desulfobacteria</taxon>
        <taxon>Desulfobacterales</taxon>
        <taxon>Desulfobacteraceae</taxon>
        <taxon>Desulfocicer</taxon>
    </lineage>
</organism>
<evidence type="ECO:0000256" key="1">
    <source>
        <dbReference type="ARBA" id="ARBA00022679"/>
    </source>
</evidence>
<keyword evidence="2 4" id="KW-0418">Kinase</keyword>
<feature type="domain" description="Carbohydrate kinase PfkB" evidence="3">
    <location>
        <begin position="12"/>
        <end position="309"/>
    </location>
</feature>
<dbReference type="PANTHER" id="PTHR46969">
    <property type="entry name" value="BIFUNCTIONAL PROTEIN HLDE"/>
    <property type="match status" value="1"/>
</dbReference>
<dbReference type="InterPro" id="IPR011611">
    <property type="entry name" value="PfkB_dom"/>
</dbReference>
<dbReference type="Proteomes" id="UP000192418">
    <property type="component" value="Unassembled WGS sequence"/>
</dbReference>
<dbReference type="RefSeq" id="WP_170923670.1">
    <property type="nucleotide sequence ID" value="NZ_FWXY01000002.1"/>
</dbReference>
<gene>
    <name evidence="4" type="ORF">SAMN02746065_102160</name>
</gene>
<name>A0A1W1Z8T4_9BACT</name>
<dbReference type="GO" id="GO:0016773">
    <property type="term" value="F:phosphotransferase activity, alcohol group as acceptor"/>
    <property type="evidence" value="ECO:0007669"/>
    <property type="project" value="InterPro"/>
</dbReference>
<dbReference type="Pfam" id="PF00294">
    <property type="entry name" value="PfkB"/>
    <property type="match status" value="1"/>
</dbReference>
<evidence type="ECO:0000313" key="4">
    <source>
        <dbReference type="EMBL" id="SMC44732.1"/>
    </source>
</evidence>
<dbReference type="CDD" id="cd01172">
    <property type="entry name" value="RfaE_like"/>
    <property type="match status" value="1"/>
</dbReference>
<sequence>MKFHVDRLSQIKALVVGDVMLDRYIWGDVDRISPEAPVPVVTVGKENHVLGGAGNVAANMAGLGIQVCLVGICGHDESGKIFQNLCQNNGIMPRLIIDQDYPTTVKTRIMARKQQLFRLDREKIQPPSHTLAQKIIAQVQKAMASVDVVILSDYAKGMFLCEQLCRDIILTARECKVPCFVDPKGKNWERYTGASFITPNTMELAAVSQLPMEKDNDTLIASITDVRDQYDIQCLLLTRGEKGMCIADKASAPLFISTAAQEVYDVSGAGDTVISTFAASIAMGMSPDDAAGVANIAAGVVVGKVGTQPICISELISALEQ</sequence>
<protein>
    <submittedName>
        <fullName evidence="4">D-alpha,beta-D-heptose 7-phosphate 1-kinase</fullName>
    </submittedName>
</protein>
<dbReference type="FunFam" id="3.40.1190.20:FF:000002">
    <property type="entry name" value="Bifunctional protein HldE"/>
    <property type="match status" value="1"/>
</dbReference>
<reference evidence="4 5" key="1">
    <citation type="submission" date="2017-04" db="EMBL/GenBank/DDBJ databases">
        <authorList>
            <person name="Afonso C.L."/>
            <person name="Miller P.J."/>
            <person name="Scott M.A."/>
            <person name="Spackman E."/>
            <person name="Goraichik I."/>
            <person name="Dimitrov K.M."/>
            <person name="Suarez D.L."/>
            <person name="Swayne D.E."/>
        </authorList>
    </citation>
    <scope>NUCLEOTIDE SEQUENCE [LARGE SCALE GENOMIC DNA]</scope>
    <source>
        <strain evidence="4 5">DSM 3385</strain>
    </source>
</reference>
<dbReference type="PANTHER" id="PTHR46969:SF1">
    <property type="entry name" value="BIFUNCTIONAL PROTEIN HLDE"/>
    <property type="match status" value="1"/>
</dbReference>
<dbReference type="GO" id="GO:0033786">
    <property type="term" value="F:heptose-1-phosphate adenylyltransferase activity"/>
    <property type="evidence" value="ECO:0007669"/>
    <property type="project" value="TreeGrafter"/>
</dbReference>
<dbReference type="Gene3D" id="3.40.1190.20">
    <property type="match status" value="1"/>
</dbReference>
<dbReference type="AlphaFoldDB" id="A0A1W1Z8T4"/>
<evidence type="ECO:0000259" key="3">
    <source>
        <dbReference type="Pfam" id="PF00294"/>
    </source>
</evidence>
<dbReference type="InterPro" id="IPR011913">
    <property type="entry name" value="RfaE_dom_I"/>
</dbReference>
<dbReference type="GO" id="GO:0033785">
    <property type="term" value="F:heptose 7-phosphate kinase activity"/>
    <property type="evidence" value="ECO:0007669"/>
    <property type="project" value="TreeGrafter"/>
</dbReference>
<dbReference type="EMBL" id="FWXY01000002">
    <property type="protein sequence ID" value="SMC44732.1"/>
    <property type="molecule type" value="Genomic_DNA"/>
</dbReference>